<name>A0A976X5G9_9LACO</name>
<dbReference type="EMBL" id="CP093361">
    <property type="protein sequence ID" value="UQS86895.1"/>
    <property type="molecule type" value="Genomic_DNA"/>
</dbReference>
<dbReference type="Proteomes" id="UP000831181">
    <property type="component" value="Chromosome"/>
</dbReference>
<evidence type="ECO:0000313" key="4">
    <source>
        <dbReference type="Proteomes" id="UP000831181"/>
    </source>
</evidence>
<gene>
    <name evidence="3" type="ORF">MOO44_08530</name>
</gene>
<dbReference type="AlphaFoldDB" id="A0A976X5G9"/>
<dbReference type="KEGG" id="lbe:MOO44_08530"/>
<reference evidence="3" key="1">
    <citation type="journal article" date="2022" name="Int. J. Syst. Evol. Microbiol.">
        <title>Apilactobacillus apisilvae sp. nov., Nicolia spurrieriana gen. nov. sp. nov., Bombilactobacillus folatiphilus sp. nov. and Bombilactobacillus thymidiniphilus sp. nov., four new lactic acid bacterial isolates from stingless bees Tetragonula carbonaria and Austroplebeia australis.</title>
        <authorList>
            <person name="Oliphant S.A."/>
            <person name="Watson-Haigh N.S."/>
            <person name="Sumby K.M."/>
            <person name="Gardner J."/>
            <person name="Groom S."/>
            <person name="Jiranek V."/>
        </authorList>
    </citation>
    <scope>NUCLEOTIDE SEQUENCE</scope>
    <source>
        <strain evidence="3">SGEP1_A5</strain>
    </source>
</reference>
<feature type="chain" id="PRO_5038520278" evidence="2">
    <location>
        <begin position="21"/>
        <end position="314"/>
    </location>
</feature>
<feature type="compositionally biased region" description="Low complexity" evidence="1">
    <location>
        <begin position="223"/>
        <end position="263"/>
    </location>
</feature>
<evidence type="ECO:0000256" key="2">
    <source>
        <dbReference type="SAM" id="SignalP"/>
    </source>
</evidence>
<keyword evidence="2" id="KW-0732">Signal</keyword>
<organism evidence="3 4">
    <name type="scientific">Nicoliella spurrieriana</name>
    <dbReference type="NCBI Taxonomy" id="2925830"/>
    <lineage>
        <taxon>Bacteria</taxon>
        <taxon>Bacillati</taxon>
        <taxon>Bacillota</taxon>
        <taxon>Bacilli</taxon>
        <taxon>Lactobacillales</taxon>
        <taxon>Lactobacillaceae</taxon>
        <taxon>Nicoliella</taxon>
    </lineage>
</organism>
<proteinExistence type="predicted"/>
<keyword evidence="4" id="KW-1185">Reference proteome</keyword>
<sequence length="314" mass="34530">MKKSMIYLATLAALTTGGIAVMNTVNPSFISGPVAYAGVPYRTMLVAPLSDEASQYINFYTNFDGGPSFINYDQTAYQLGGDSTSKQYAVRSTAPYIVESNGINDNQDNDKDYLTTIYEENYVPNPNSGVSNLQPIKVAYICFDSDGNNVDDFYSKYVSSSSIIDNTYSISDLKRDVSNMSDSDFMQYGFGQHVDQHDGISRSKLLNEINIILKYYLHEDVSDTPSTTDSDANSDSSNGSSVSSNQTQTSNASSQTNNQQQPSKNAAKIKRAKQSVTKAKRNLKRAEKKGKQSAIKQAKQTLNKAKKQLQSVKN</sequence>
<accession>A0A976X5G9</accession>
<feature type="compositionally biased region" description="Polar residues" evidence="1">
    <location>
        <begin position="294"/>
        <end position="314"/>
    </location>
</feature>
<feature type="region of interest" description="Disordered" evidence="1">
    <location>
        <begin position="222"/>
        <end position="314"/>
    </location>
</feature>
<dbReference type="RefSeq" id="WP_260116695.1">
    <property type="nucleotide sequence ID" value="NZ_CP093361.1"/>
</dbReference>
<evidence type="ECO:0000256" key="1">
    <source>
        <dbReference type="SAM" id="MobiDB-lite"/>
    </source>
</evidence>
<evidence type="ECO:0000313" key="3">
    <source>
        <dbReference type="EMBL" id="UQS86895.1"/>
    </source>
</evidence>
<feature type="compositionally biased region" description="Basic residues" evidence="1">
    <location>
        <begin position="267"/>
        <end position="288"/>
    </location>
</feature>
<protein>
    <submittedName>
        <fullName evidence="3">Uncharacterized protein</fullName>
    </submittedName>
</protein>
<feature type="signal peptide" evidence="2">
    <location>
        <begin position="1"/>
        <end position="20"/>
    </location>
</feature>